<evidence type="ECO:0000313" key="2">
    <source>
        <dbReference type="EMBL" id="RLE10615.1"/>
    </source>
</evidence>
<dbReference type="AlphaFoldDB" id="A0A497E8F9"/>
<dbReference type="EMBL" id="QMPZ01000005">
    <property type="protein sequence ID" value="RLE10615.1"/>
    <property type="molecule type" value="Genomic_DNA"/>
</dbReference>
<name>A0A497E8F9_UNCAE</name>
<proteinExistence type="predicted"/>
<dbReference type="Proteomes" id="UP000279422">
    <property type="component" value="Unassembled WGS sequence"/>
</dbReference>
<keyword evidence="1" id="KW-0472">Membrane</keyword>
<organism evidence="2 3">
    <name type="scientific">Aerophobetes bacterium</name>
    <dbReference type="NCBI Taxonomy" id="2030807"/>
    <lineage>
        <taxon>Bacteria</taxon>
        <taxon>Candidatus Aerophobota</taxon>
    </lineage>
</organism>
<accession>A0A497E8F9</accession>
<reference evidence="2 3" key="1">
    <citation type="submission" date="2018-06" db="EMBL/GenBank/DDBJ databases">
        <title>Extensive metabolic versatility and redundancy in microbially diverse, dynamic hydrothermal sediments.</title>
        <authorList>
            <person name="Dombrowski N."/>
            <person name="Teske A."/>
            <person name="Baker B.J."/>
        </authorList>
    </citation>
    <scope>NUCLEOTIDE SEQUENCE [LARGE SCALE GENOMIC DNA]</scope>
    <source>
        <strain evidence="2">B47_G16</strain>
    </source>
</reference>
<evidence type="ECO:0000256" key="1">
    <source>
        <dbReference type="SAM" id="Phobius"/>
    </source>
</evidence>
<gene>
    <name evidence="2" type="ORF">DRJ00_00935</name>
</gene>
<keyword evidence="1" id="KW-1133">Transmembrane helix</keyword>
<keyword evidence="1" id="KW-0812">Transmembrane</keyword>
<comment type="caution">
    <text evidence="2">The sequence shown here is derived from an EMBL/GenBank/DDBJ whole genome shotgun (WGS) entry which is preliminary data.</text>
</comment>
<feature type="transmembrane region" description="Helical" evidence="1">
    <location>
        <begin position="15"/>
        <end position="34"/>
    </location>
</feature>
<evidence type="ECO:0000313" key="3">
    <source>
        <dbReference type="Proteomes" id="UP000279422"/>
    </source>
</evidence>
<sequence>MRALDNSKPDRDLDISFFFCAFIKLSYILLIVFCKSRRQIIQVKTFSPGSQIVQAFRLFLTKKVTFWWKTCSYL</sequence>
<protein>
    <submittedName>
        <fullName evidence="2">Uncharacterized protein</fullName>
    </submittedName>
</protein>